<evidence type="ECO:0000256" key="3">
    <source>
        <dbReference type="PROSITE-ProRule" id="PRU00221"/>
    </source>
</evidence>
<keyword evidence="2" id="KW-0677">Repeat</keyword>
<reference evidence="6 7" key="1">
    <citation type="submission" date="2018-06" db="EMBL/GenBank/DDBJ databases">
        <title>Comparative genomics of Brasilonema spp. strains.</title>
        <authorList>
            <person name="Alvarenga D.O."/>
            <person name="Fiore M.F."/>
            <person name="Varani A.M."/>
        </authorList>
    </citation>
    <scope>NUCLEOTIDE SEQUENCE [LARGE SCALE GENOMIC DNA]</scope>
    <source>
        <strain evidence="6 7">CENA114</strain>
    </source>
</reference>
<dbReference type="InterPro" id="IPR036322">
    <property type="entry name" value="WD40_repeat_dom_sf"/>
</dbReference>
<dbReference type="EMBL" id="CP030118">
    <property type="protein sequence ID" value="QDL11785.1"/>
    <property type="molecule type" value="Genomic_DNA"/>
</dbReference>
<dbReference type="PRINTS" id="PR00364">
    <property type="entry name" value="DISEASERSIST"/>
</dbReference>
<feature type="repeat" description="WD" evidence="3">
    <location>
        <begin position="1014"/>
        <end position="1040"/>
    </location>
</feature>
<dbReference type="InterPro" id="IPR015943">
    <property type="entry name" value="WD40/YVTN_repeat-like_dom_sf"/>
</dbReference>
<organism evidence="6 7">
    <name type="scientific">Brasilonema sennae CENA114</name>
    <dbReference type="NCBI Taxonomy" id="415709"/>
    <lineage>
        <taxon>Bacteria</taxon>
        <taxon>Bacillati</taxon>
        <taxon>Cyanobacteriota</taxon>
        <taxon>Cyanophyceae</taxon>
        <taxon>Nostocales</taxon>
        <taxon>Scytonemataceae</taxon>
        <taxon>Brasilonema</taxon>
        <taxon>Bromeliae group (in: Brasilonema)</taxon>
    </lineage>
</organism>
<feature type="repeat" description="WD" evidence="3">
    <location>
        <begin position="1362"/>
        <end position="1403"/>
    </location>
</feature>
<sequence length="1521" mass="170179">MSKSVVINLGHGNLCDGFPKVTIQLWTFSQPLREQFIGSLPPAPNLIELYQKWQLTYYSLCKSVYLRSRLAGEDDELEIDEGAITNVSTVEFEDLCQQLQESMNAWLKSESILNTSRQLRTLLNPTEEIRIILETDNEIIRRIPWYRCDLFNDYPHAEIALSQSEYKRPKLSQLQVHRKTVRILAILGNSEGISLEVESEFIKNFPGAEPVFLVNPTRQEFNTQLWDSAGWDILFFAGHSHSEGETGRIYINENKTNNSLTIEQLEEALKAAIDNGLRLAIFNSCDGLGLANALQKLNFSTVVVMREPVPNFVAQEFFKYFLQVFAQEQLPLHLSVQQARRKLHGLEDDFPGASWLPVICINPAAEPPTWLQLSEKTLHSHLDQNTKIRATSKYQDWGEAIDASVFYGRTEELTTLRQWIIKEDCRLITLIGMGGIGKTTLSVKLAHFLEDEFEYLIWRSLRNAPSIHELLSDLINFLSNQQQTVLPETLDGKISCVIKYLRNSRCLLVLDNGESILCNDKRAGAYRQGYEGYEQLFRCLGESKHQSCLVLTSREKPRGISVKEGINSPIRSLRLFGLTQGEGQEILAEKGFCVSEEQCRSLVEYYAGNPLALKIVATTIAELFDGNTAQFLQQGTIIFGDISDLLDQQFNRLSILEKQVMYWLTINRKWVSFPELQADMIPAVSLRDLLETLESLQSRSLIEKKSGKFTQQPVVMEYVIDTFIEQICQEIETQEIALFNRCALIKSQAKDYVISAQIRLILKPVADKLLTLFGHRENIQISLNQLLSKLRSSTLQKPGYAAGNILNLLWQLHVDLNGYDFSYLTVWQAYLQGMNLHRVNFANSDLSKSALTRTLGGILSATFSPDGKFLATGIDDEIILWEVANIKQIITYSGHIGWVQSLAFSPDGQILASGSNDKTIRLWNIHTGQCLKTLRGHTNCVQSLAFSPDGQILASGSNDQTIRLWNIQTGQCLKILPGHTSRVIFASFASPIGDAARSRSVRFALTQRCANSLNGQTLVTGSEDQTVRVWDVNTGECLQILETHINWVLSIALSPVRVASPQGFKQTLVTASDGTTVKFWDLASGECIRILPDYNSYVWAVAFSPDGKTLATGSEDKTVKIWDALTGECLQTLHEHSERVWLVAFNPDGQTLISASENQTMKLWDVHTGECLRTVDGYSNWVLSVAFSSDGQMLASSSEDQRVRLWDVVTGECLQTLQGHTNLVSSVTCAPQNIDVRTNKFITSGVETKQKSQILASSSDDTTIKLWDASTGECVKTLWGHSSWVHAISFSLDGHILASASRDQTVKLWDWRTGECLHTLEGHTHRVKTVAFNRQSSMLVSGSDDNTVKLWEVSTGICLQTFPGHSDWVLSVVFSPCAGILASASGDQTIKLWDVSTGGNFKTFQGHTYRVRTIAFSPDGKTLASGSDDQTVKLWDVSTGENFKTFVGHHKAVRSIAFSPNSPLLVSCSEDETIKLWNIETGECVKTMKIDRPYEGMNITNAIGLTTSQKNTLKALGAVER</sequence>
<dbReference type="Pfam" id="PF00400">
    <property type="entry name" value="WD40"/>
    <property type="match status" value="14"/>
</dbReference>
<feature type="repeat" description="WD" evidence="3">
    <location>
        <begin position="1041"/>
        <end position="1090"/>
    </location>
</feature>
<dbReference type="PRINTS" id="PR00320">
    <property type="entry name" value="GPROTEINBRPT"/>
</dbReference>
<feature type="repeat" description="WD" evidence="3">
    <location>
        <begin position="1175"/>
        <end position="1216"/>
    </location>
</feature>
<dbReference type="Gene3D" id="3.40.50.300">
    <property type="entry name" value="P-loop containing nucleotide triphosphate hydrolases"/>
    <property type="match status" value="1"/>
</dbReference>
<dbReference type="Pfam" id="PF12770">
    <property type="entry name" value="CHAT"/>
    <property type="match status" value="1"/>
</dbReference>
<dbReference type="CDD" id="cd00200">
    <property type="entry name" value="WD40"/>
    <property type="match status" value="2"/>
</dbReference>
<dbReference type="SMART" id="SM00320">
    <property type="entry name" value="WD40"/>
    <property type="match status" value="14"/>
</dbReference>
<dbReference type="RefSeq" id="WP_169265752.1">
    <property type="nucleotide sequence ID" value="NZ_CAWOXK010000001.1"/>
</dbReference>
<feature type="repeat" description="WD" evidence="3">
    <location>
        <begin position="1252"/>
        <end position="1277"/>
    </location>
</feature>
<evidence type="ECO:0000259" key="4">
    <source>
        <dbReference type="Pfam" id="PF00931"/>
    </source>
</evidence>
<dbReference type="Gene3D" id="2.130.10.10">
    <property type="entry name" value="YVTN repeat-like/Quinoprotein amine dehydrogenase"/>
    <property type="match status" value="6"/>
</dbReference>
<feature type="repeat" description="WD" evidence="3">
    <location>
        <begin position="1320"/>
        <end position="1361"/>
    </location>
</feature>
<evidence type="ECO:0000259" key="5">
    <source>
        <dbReference type="Pfam" id="PF12770"/>
    </source>
</evidence>
<feature type="domain" description="CHAT" evidence="5">
    <location>
        <begin position="209"/>
        <end position="346"/>
    </location>
</feature>
<evidence type="ECO:0000256" key="1">
    <source>
        <dbReference type="ARBA" id="ARBA00022574"/>
    </source>
</evidence>
<feature type="repeat" description="WD" evidence="3">
    <location>
        <begin position="934"/>
        <end position="975"/>
    </location>
</feature>
<keyword evidence="1 3" id="KW-0853">WD repeat</keyword>
<dbReference type="InterPro" id="IPR019775">
    <property type="entry name" value="WD40_repeat_CS"/>
</dbReference>
<dbReference type="KEGG" id="bsen:DP114_31295"/>
<dbReference type="Pfam" id="PF00931">
    <property type="entry name" value="NB-ARC"/>
    <property type="match status" value="1"/>
</dbReference>
<name>A0A856MK85_9CYAN</name>
<gene>
    <name evidence="6" type="ORF">DP114_31295</name>
</gene>
<evidence type="ECO:0000256" key="2">
    <source>
        <dbReference type="ARBA" id="ARBA00022737"/>
    </source>
</evidence>
<feature type="repeat" description="WD" evidence="3">
    <location>
        <begin position="1278"/>
        <end position="1319"/>
    </location>
</feature>
<feature type="domain" description="NB-ARC" evidence="4">
    <location>
        <begin position="412"/>
        <end position="511"/>
    </location>
</feature>
<dbReference type="InterPro" id="IPR027417">
    <property type="entry name" value="P-loop_NTPase"/>
</dbReference>
<feature type="repeat" description="WD" evidence="3">
    <location>
        <begin position="1446"/>
        <end position="1487"/>
    </location>
</feature>
<protein>
    <recommendedName>
        <fullName evidence="8">WD-repeat protein</fullName>
    </recommendedName>
</protein>
<feature type="repeat" description="WD" evidence="3">
    <location>
        <begin position="892"/>
        <end position="933"/>
    </location>
</feature>
<dbReference type="InterPro" id="IPR001680">
    <property type="entry name" value="WD40_rpt"/>
</dbReference>
<evidence type="ECO:0008006" key="8">
    <source>
        <dbReference type="Google" id="ProtNLM"/>
    </source>
</evidence>
<keyword evidence="7" id="KW-1185">Reference proteome</keyword>
<dbReference type="PROSITE" id="PS00678">
    <property type="entry name" value="WD_REPEATS_1"/>
    <property type="match status" value="10"/>
</dbReference>
<evidence type="ECO:0000313" key="7">
    <source>
        <dbReference type="Proteomes" id="UP000503129"/>
    </source>
</evidence>
<feature type="repeat" description="WD" evidence="3">
    <location>
        <begin position="1133"/>
        <end position="1174"/>
    </location>
</feature>
<dbReference type="GO" id="GO:0043531">
    <property type="term" value="F:ADP binding"/>
    <property type="evidence" value="ECO:0007669"/>
    <property type="project" value="InterPro"/>
</dbReference>
<dbReference type="PROSITE" id="PS50294">
    <property type="entry name" value="WD_REPEATS_REGION"/>
    <property type="match status" value="10"/>
</dbReference>
<evidence type="ECO:0000313" key="6">
    <source>
        <dbReference type="EMBL" id="QDL11785.1"/>
    </source>
</evidence>
<dbReference type="InterPro" id="IPR002182">
    <property type="entry name" value="NB-ARC"/>
</dbReference>
<dbReference type="Proteomes" id="UP000503129">
    <property type="component" value="Chromosome"/>
</dbReference>
<feature type="repeat" description="WD" evidence="3">
    <location>
        <begin position="1404"/>
        <end position="1445"/>
    </location>
</feature>
<proteinExistence type="predicted"/>
<dbReference type="SUPFAM" id="SSF52540">
    <property type="entry name" value="P-loop containing nucleoside triphosphate hydrolases"/>
    <property type="match status" value="1"/>
</dbReference>
<dbReference type="PANTHER" id="PTHR22847:SF637">
    <property type="entry name" value="WD REPEAT DOMAIN 5B"/>
    <property type="match status" value="1"/>
</dbReference>
<dbReference type="InterPro" id="IPR024983">
    <property type="entry name" value="CHAT_dom"/>
</dbReference>
<feature type="repeat" description="WD" evidence="3">
    <location>
        <begin position="1091"/>
        <end position="1132"/>
    </location>
</feature>
<dbReference type="PROSITE" id="PS50082">
    <property type="entry name" value="WD_REPEATS_2"/>
    <property type="match status" value="13"/>
</dbReference>
<dbReference type="SUPFAM" id="SSF50978">
    <property type="entry name" value="WD40 repeat-like"/>
    <property type="match status" value="3"/>
</dbReference>
<accession>A0A856MK85</accession>
<dbReference type="InterPro" id="IPR020472">
    <property type="entry name" value="WD40_PAC1"/>
</dbReference>
<dbReference type="PANTHER" id="PTHR22847">
    <property type="entry name" value="WD40 REPEAT PROTEIN"/>
    <property type="match status" value="1"/>
</dbReference>